<dbReference type="AlphaFoldDB" id="A0A6B0QR83"/>
<dbReference type="EMBL" id="VBQZ03000004">
    <property type="protein sequence ID" value="MXQ80398.1"/>
    <property type="molecule type" value="Genomic_DNA"/>
</dbReference>
<evidence type="ECO:0000313" key="2">
    <source>
        <dbReference type="Proteomes" id="UP000322234"/>
    </source>
</evidence>
<protein>
    <submittedName>
        <fullName evidence="1">Uncharacterized protein</fullName>
    </submittedName>
</protein>
<keyword evidence="2" id="KW-1185">Reference proteome</keyword>
<name>A0A6B0QR83_9CETA</name>
<accession>A0A6B0QR83</accession>
<reference evidence="1" key="1">
    <citation type="submission" date="2019-10" db="EMBL/GenBank/DDBJ databases">
        <title>The sequence and de novo assembly of the wild yak genome.</title>
        <authorList>
            <person name="Liu Y."/>
        </authorList>
    </citation>
    <scope>NUCLEOTIDE SEQUENCE [LARGE SCALE GENOMIC DNA]</scope>
    <source>
        <strain evidence="1">WY2019</strain>
    </source>
</reference>
<evidence type="ECO:0000313" key="1">
    <source>
        <dbReference type="EMBL" id="MXQ80398.1"/>
    </source>
</evidence>
<sequence>MSVFRDWGPWVLDQIGCCSSESRMCQGCSRQRSPKLMARRVSRVELAQRVPRRVTLSPDSETWIWLVQKLYQSEIVGLVVVYNGKVKTDQGTHAVTSNTSSQHLLWSLEHSRHSRTLF</sequence>
<dbReference type="Proteomes" id="UP000322234">
    <property type="component" value="Unassembled WGS sequence"/>
</dbReference>
<gene>
    <name evidence="1" type="ORF">E5288_WYG006403</name>
</gene>
<comment type="caution">
    <text evidence="1">The sequence shown here is derived from an EMBL/GenBank/DDBJ whole genome shotgun (WGS) entry which is preliminary data.</text>
</comment>
<proteinExistence type="predicted"/>
<organism evidence="1 2">
    <name type="scientific">Bos mutus</name>
    <name type="common">wild yak</name>
    <dbReference type="NCBI Taxonomy" id="72004"/>
    <lineage>
        <taxon>Eukaryota</taxon>
        <taxon>Metazoa</taxon>
        <taxon>Chordata</taxon>
        <taxon>Craniata</taxon>
        <taxon>Vertebrata</taxon>
        <taxon>Euteleostomi</taxon>
        <taxon>Mammalia</taxon>
        <taxon>Eutheria</taxon>
        <taxon>Laurasiatheria</taxon>
        <taxon>Artiodactyla</taxon>
        <taxon>Ruminantia</taxon>
        <taxon>Pecora</taxon>
        <taxon>Bovidae</taxon>
        <taxon>Bovinae</taxon>
        <taxon>Bos</taxon>
    </lineage>
</organism>